<evidence type="ECO:0000256" key="2">
    <source>
        <dbReference type="SAM" id="SignalP"/>
    </source>
</evidence>
<dbReference type="EMBL" id="JAWWNJ010000013">
    <property type="protein sequence ID" value="KAK7042440.1"/>
    <property type="molecule type" value="Genomic_DNA"/>
</dbReference>
<feature type="chain" id="PRO_5043440903" evidence="2">
    <location>
        <begin position="19"/>
        <end position="242"/>
    </location>
</feature>
<evidence type="ECO:0000256" key="1">
    <source>
        <dbReference type="SAM" id="MobiDB-lite"/>
    </source>
</evidence>
<sequence>MYALKLALLLAAATASYAYPVSSTNPDLPALLAHKPESRFSGVIENPRAHKRQVRNADYQANNNPPSPTPTTTRDSSPPPPAASEPTPKDKRADTALWRGSGVSSDSGSGAAGQRRSSTTTDSSPWAHVADRRRQIHNADYQANNHPAQQSSPANAPAATPSSSPSKDKRTVFLERSPVVSSSSSPVDHDDTYPEKESVNRPAVDGKPVSKRAHMVDFGFGEGSWYANRALKLEESHSRDCD</sequence>
<accession>A0AAW0CWN5</accession>
<protein>
    <submittedName>
        <fullName evidence="3">Uncharacterized protein</fullName>
    </submittedName>
</protein>
<proteinExistence type="predicted"/>
<evidence type="ECO:0000313" key="4">
    <source>
        <dbReference type="Proteomes" id="UP001362999"/>
    </source>
</evidence>
<dbReference type="Proteomes" id="UP001362999">
    <property type="component" value="Unassembled WGS sequence"/>
</dbReference>
<comment type="caution">
    <text evidence="3">The sequence shown here is derived from an EMBL/GenBank/DDBJ whole genome shotgun (WGS) entry which is preliminary data.</text>
</comment>
<evidence type="ECO:0000313" key="3">
    <source>
        <dbReference type="EMBL" id="KAK7042440.1"/>
    </source>
</evidence>
<organism evidence="3 4">
    <name type="scientific">Favolaschia claudopus</name>
    <dbReference type="NCBI Taxonomy" id="2862362"/>
    <lineage>
        <taxon>Eukaryota</taxon>
        <taxon>Fungi</taxon>
        <taxon>Dikarya</taxon>
        <taxon>Basidiomycota</taxon>
        <taxon>Agaricomycotina</taxon>
        <taxon>Agaricomycetes</taxon>
        <taxon>Agaricomycetidae</taxon>
        <taxon>Agaricales</taxon>
        <taxon>Marasmiineae</taxon>
        <taxon>Mycenaceae</taxon>
        <taxon>Favolaschia</taxon>
    </lineage>
</organism>
<feature type="compositionally biased region" description="Low complexity" evidence="1">
    <location>
        <begin position="147"/>
        <end position="165"/>
    </location>
</feature>
<keyword evidence="2" id="KW-0732">Signal</keyword>
<name>A0AAW0CWN5_9AGAR</name>
<dbReference type="AlphaFoldDB" id="A0AAW0CWN5"/>
<reference evidence="3 4" key="1">
    <citation type="journal article" date="2024" name="J Genomics">
        <title>Draft genome sequencing and assembly of Favolaschia claudopus CIRM-BRFM 2984 isolated from oak limbs.</title>
        <authorList>
            <person name="Navarro D."/>
            <person name="Drula E."/>
            <person name="Chaduli D."/>
            <person name="Cazenave R."/>
            <person name="Ahrendt S."/>
            <person name="Wang J."/>
            <person name="Lipzen A."/>
            <person name="Daum C."/>
            <person name="Barry K."/>
            <person name="Grigoriev I.V."/>
            <person name="Favel A."/>
            <person name="Rosso M.N."/>
            <person name="Martin F."/>
        </authorList>
    </citation>
    <scope>NUCLEOTIDE SEQUENCE [LARGE SCALE GENOMIC DNA]</scope>
    <source>
        <strain evidence="3 4">CIRM-BRFM 2984</strain>
    </source>
</reference>
<gene>
    <name evidence="3" type="ORF">R3P38DRAFT_2890491</name>
</gene>
<feature type="region of interest" description="Disordered" evidence="1">
    <location>
        <begin position="144"/>
        <end position="212"/>
    </location>
</feature>
<keyword evidence="4" id="KW-1185">Reference proteome</keyword>
<feature type="compositionally biased region" description="Low complexity" evidence="1">
    <location>
        <begin position="177"/>
        <end position="186"/>
    </location>
</feature>
<feature type="region of interest" description="Disordered" evidence="1">
    <location>
        <begin position="52"/>
        <end position="128"/>
    </location>
</feature>
<feature type="compositionally biased region" description="Low complexity" evidence="1">
    <location>
        <begin position="99"/>
        <end position="118"/>
    </location>
</feature>
<feature type="compositionally biased region" description="Basic and acidic residues" evidence="1">
    <location>
        <begin position="187"/>
        <end position="199"/>
    </location>
</feature>
<feature type="signal peptide" evidence="2">
    <location>
        <begin position="1"/>
        <end position="18"/>
    </location>
</feature>